<dbReference type="PRINTS" id="PR00382">
    <property type="entry name" value="LIPIDTRNSFER"/>
</dbReference>
<dbReference type="eggNOG" id="ENOG502S0AW">
    <property type="taxonomic scope" value="Eukaryota"/>
</dbReference>
<sequence>MDPGVIEMGLVMALVSMLCKGTGPQLGCTTVILSLAPCLSYIMGNSSTPSSWCCSQLFSVIQSQPGCLCSVLNGGAASLGVTVNPAVALALPGACSVIQTPVISNFNSSAVPATSGASPPSSSSSNGTPDSKTTPSVSTPPPGSGSRNVSTSMKGVDSSNGSSSTKSPFQLIVFLLLVGSCVSTIISS</sequence>
<dbReference type="SMART" id="SM00499">
    <property type="entry name" value="AAI"/>
    <property type="match status" value="1"/>
</dbReference>
<dbReference type="InterPro" id="IPR036312">
    <property type="entry name" value="Bifun_inhib/LTP/seed_sf"/>
</dbReference>
<evidence type="ECO:0000313" key="8">
    <source>
        <dbReference type="RefSeq" id="XP_010256111.1"/>
    </source>
</evidence>
<dbReference type="AlphaFoldDB" id="A0A1U7ZPM9"/>
<dbReference type="GO" id="GO:0006869">
    <property type="term" value="P:lipid transport"/>
    <property type="evidence" value="ECO:0007669"/>
    <property type="project" value="InterPro"/>
</dbReference>
<dbReference type="InterPro" id="IPR000528">
    <property type="entry name" value="Plant_nsLTP"/>
</dbReference>
<dbReference type="Pfam" id="PF14368">
    <property type="entry name" value="LTP_2"/>
    <property type="match status" value="1"/>
</dbReference>
<dbReference type="GO" id="GO:0008289">
    <property type="term" value="F:lipid binding"/>
    <property type="evidence" value="ECO:0007669"/>
    <property type="project" value="InterPro"/>
</dbReference>
<feature type="chain" id="PRO_5043523124" evidence="6">
    <location>
        <begin position="22"/>
        <end position="188"/>
    </location>
</feature>
<feature type="compositionally biased region" description="Polar residues" evidence="5">
    <location>
        <begin position="147"/>
        <end position="165"/>
    </location>
</feature>
<keyword evidence="2 6" id="KW-0732">Signal</keyword>
<evidence type="ECO:0000256" key="2">
    <source>
        <dbReference type="ARBA" id="ARBA00022729"/>
    </source>
</evidence>
<evidence type="ECO:0000256" key="1">
    <source>
        <dbReference type="ARBA" id="ARBA00009748"/>
    </source>
</evidence>
<organism evidence="7 8">
    <name type="scientific">Nelumbo nucifera</name>
    <name type="common">Sacred lotus</name>
    <dbReference type="NCBI Taxonomy" id="4432"/>
    <lineage>
        <taxon>Eukaryota</taxon>
        <taxon>Viridiplantae</taxon>
        <taxon>Streptophyta</taxon>
        <taxon>Embryophyta</taxon>
        <taxon>Tracheophyta</taxon>
        <taxon>Spermatophyta</taxon>
        <taxon>Magnoliopsida</taxon>
        <taxon>Proteales</taxon>
        <taxon>Nelumbonaceae</taxon>
        <taxon>Nelumbo</taxon>
    </lineage>
</organism>
<keyword evidence="4" id="KW-0325">Glycoprotein</keyword>
<feature type="signal peptide" evidence="6">
    <location>
        <begin position="1"/>
        <end position="21"/>
    </location>
</feature>
<evidence type="ECO:0000256" key="4">
    <source>
        <dbReference type="ARBA" id="ARBA00023180"/>
    </source>
</evidence>
<evidence type="ECO:0000256" key="3">
    <source>
        <dbReference type="ARBA" id="ARBA00023157"/>
    </source>
</evidence>
<dbReference type="InterPro" id="IPR043325">
    <property type="entry name" value="LTSS"/>
</dbReference>
<dbReference type="OMA" id="CILLMAN"/>
<dbReference type="InterPro" id="IPR016140">
    <property type="entry name" value="Bifunc_inhib/LTP/seed_store"/>
</dbReference>
<comment type="similarity">
    <text evidence="1">Belongs to the plant LTP family.</text>
</comment>
<dbReference type="PANTHER" id="PTHR33044">
    <property type="entry name" value="BIFUNCTIONAL INHIBITOR/LIPID-TRANSFER PROTEIN/SEED STORAGE 2S ALBUMIN SUPERFAMILY PROTEIN-RELATED"/>
    <property type="match status" value="1"/>
</dbReference>
<dbReference type="CDD" id="cd00010">
    <property type="entry name" value="AAI_LTSS"/>
    <property type="match status" value="1"/>
</dbReference>
<dbReference type="Gene3D" id="1.10.110.10">
    <property type="entry name" value="Plant lipid-transfer and hydrophobic proteins"/>
    <property type="match status" value="1"/>
</dbReference>
<keyword evidence="3" id="KW-1015">Disulfide bond</keyword>
<proteinExistence type="inferred from homology"/>
<accession>A0A1U7ZPM9</accession>
<evidence type="ECO:0000313" key="7">
    <source>
        <dbReference type="Proteomes" id="UP000189703"/>
    </source>
</evidence>
<feature type="region of interest" description="Disordered" evidence="5">
    <location>
        <begin position="114"/>
        <end position="165"/>
    </location>
</feature>
<protein>
    <submittedName>
        <fullName evidence="8">Non-specific lipid-transfer protein-like protein At2g13820</fullName>
    </submittedName>
</protein>
<dbReference type="OrthoDB" id="911994at2759"/>
<feature type="compositionally biased region" description="Low complexity" evidence="5">
    <location>
        <begin position="114"/>
        <end position="137"/>
    </location>
</feature>
<dbReference type="GeneID" id="104596575"/>
<evidence type="ECO:0000256" key="5">
    <source>
        <dbReference type="SAM" id="MobiDB-lite"/>
    </source>
</evidence>
<name>A0A1U7ZPM9_NELNU</name>
<keyword evidence="7" id="KW-1185">Reference proteome</keyword>
<gene>
    <name evidence="8" type="primary">LOC104596575</name>
</gene>
<dbReference type="KEGG" id="nnu:104596575"/>
<evidence type="ECO:0000256" key="6">
    <source>
        <dbReference type="SAM" id="SignalP"/>
    </source>
</evidence>
<dbReference type="Proteomes" id="UP000189703">
    <property type="component" value="Unplaced"/>
</dbReference>
<dbReference type="RefSeq" id="XP_010256111.1">
    <property type="nucleotide sequence ID" value="XM_010257809.1"/>
</dbReference>
<dbReference type="SUPFAM" id="SSF47699">
    <property type="entry name" value="Bifunctional inhibitor/lipid-transfer protein/seed storage 2S albumin"/>
    <property type="match status" value="1"/>
</dbReference>
<reference evidence="8" key="1">
    <citation type="submission" date="2025-08" db="UniProtKB">
        <authorList>
            <consortium name="RefSeq"/>
        </authorList>
    </citation>
    <scope>IDENTIFICATION</scope>
</reference>